<organism evidence="1 2">
    <name type="scientific">Stephania japonica</name>
    <dbReference type="NCBI Taxonomy" id="461633"/>
    <lineage>
        <taxon>Eukaryota</taxon>
        <taxon>Viridiplantae</taxon>
        <taxon>Streptophyta</taxon>
        <taxon>Embryophyta</taxon>
        <taxon>Tracheophyta</taxon>
        <taxon>Spermatophyta</taxon>
        <taxon>Magnoliopsida</taxon>
        <taxon>Ranunculales</taxon>
        <taxon>Menispermaceae</taxon>
        <taxon>Menispermoideae</taxon>
        <taxon>Cissampelideae</taxon>
        <taxon>Stephania</taxon>
    </lineage>
</organism>
<protein>
    <submittedName>
        <fullName evidence="1">Uncharacterized protein</fullName>
    </submittedName>
</protein>
<accession>A0AAP0I6V4</accession>
<dbReference type="AlphaFoldDB" id="A0AAP0I6V4"/>
<dbReference type="Proteomes" id="UP001417504">
    <property type="component" value="Unassembled WGS sequence"/>
</dbReference>
<comment type="caution">
    <text evidence="1">The sequence shown here is derived from an EMBL/GenBank/DDBJ whole genome shotgun (WGS) entry which is preliminary data.</text>
</comment>
<evidence type="ECO:0000313" key="2">
    <source>
        <dbReference type="Proteomes" id="UP001417504"/>
    </source>
</evidence>
<sequence>MRTACMGGNDVEDMTMDGNDVGDIVVGGNGVWDVTMGANDVGDVFVGGNDDRDGRNQGLITSPDVEYEHGDVNMADIDDVTLEGKDVDDDAPIVPSGIISSPSPSLPLMAGEFKQMLEHHFHVFQMMMETRFDGLEKVVREQTRLQESIKEVDAKVTNMTSALNKTAKDASYSLALVYNDMEIMRLRAHELVERIDVTAPISPCNWVRPA</sequence>
<proteinExistence type="predicted"/>
<gene>
    <name evidence="1" type="ORF">Sjap_017813</name>
</gene>
<reference evidence="1 2" key="1">
    <citation type="submission" date="2024-01" db="EMBL/GenBank/DDBJ databases">
        <title>Genome assemblies of Stephania.</title>
        <authorList>
            <person name="Yang L."/>
        </authorList>
    </citation>
    <scope>NUCLEOTIDE SEQUENCE [LARGE SCALE GENOMIC DNA]</scope>
    <source>
        <strain evidence="1">QJT</strain>
        <tissue evidence="1">Leaf</tissue>
    </source>
</reference>
<keyword evidence="2" id="KW-1185">Reference proteome</keyword>
<evidence type="ECO:0000313" key="1">
    <source>
        <dbReference type="EMBL" id="KAK9109753.1"/>
    </source>
</evidence>
<dbReference type="EMBL" id="JBBNAE010000007">
    <property type="protein sequence ID" value="KAK9109753.1"/>
    <property type="molecule type" value="Genomic_DNA"/>
</dbReference>
<name>A0AAP0I6V4_9MAGN</name>